<feature type="repeat" description="Solcar" evidence="9">
    <location>
        <begin position="3"/>
        <end position="86"/>
    </location>
</feature>
<feature type="repeat" description="Solcar" evidence="9">
    <location>
        <begin position="96"/>
        <end position="200"/>
    </location>
</feature>
<dbReference type="Gene3D" id="1.50.40.10">
    <property type="entry name" value="Mitochondrial carrier domain"/>
    <property type="match status" value="1"/>
</dbReference>
<dbReference type="GO" id="GO:0022857">
    <property type="term" value="F:transmembrane transporter activity"/>
    <property type="evidence" value="ECO:0007669"/>
    <property type="project" value="TreeGrafter"/>
</dbReference>
<dbReference type="SUPFAM" id="SSF103506">
    <property type="entry name" value="Mitochondrial carrier"/>
    <property type="match status" value="1"/>
</dbReference>
<accession>A0AAX4P0B2</accession>
<evidence type="ECO:0000256" key="10">
    <source>
        <dbReference type="RuleBase" id="RU000488"/>
    </source>
</evidence>
<keyword evidence="4 9" id="KW-0812">Transmembrane</keyword>
<evidence type="ECO:0000256" key="7">
    <source>
        <dbReference type="ARBA" id="ARBA00023128"/>
    </source>
</evidence>
<evidence type="ECO:0000256" key="2">
    <source>
        <dbReference type="ARBA" id="ARBA00006375"/>
    </source>
</evidence>
<evidence type="ECO:0000256" key="6">
    <source>
        <dbReference type="ARBA" id="ARBA00022989"/>
    </source>
</evidence>
<keyword evidence="6" id="KW-1133">Transmembrane helix</keyword>
<evidence type="ECO:0000256" key="9">
    <source>
        <dbReference type="PROSITE-ProRule" id="PRU00282"/>
    </source>
</evidence>
<evidence type="ECO:0000256" key="4">
    <source>
        <dbReference type="ARBA" id="ARBA00022692"/>
    </source>
</evidence>
<organism evidence="11 12">
    <name type="scientific">Chloropicon roscoffensis</name>
    <dbReference type="NCBI Taxonomy" id="1461544"/>
    <lineage>
        <taxon>Eukaryota</taxon>
        <taxon>Viridiplantae</taxon>
        <taxon>Chlorophyta</taxon>
        <taxon>Chloropicophyceae</taxon>
        <taxon>Chloropicales</taxon>
        <taxon>Chloropicaceae</taxon>
        <taxon>Chloropicon</taxon>
    </lineage>
</organism>
<keyword evidence="5" id="KW-0677">Repeat</keyword>
<comment type="similarity">
    <text evidence="2 10">Belongs to the mitochondrial carrier (TC 2.A.29) family.</text>
</comment>
<keyword evidence="7" id="KW-0496">Mitochondrion</keyword>
<evidence type="ECO:0000313" key="11">
    <source>
        <dbReference type="EMBL" id="WZN59255.1"/>
    </source>
</evidence>
<name>A0AAX4P0B2_9CHLO</name>
<dbReference type="InterPro" id="IPR002067">
    <property type="entry name" value="MCP"/>
</dbReference>
<proteinExistence type="inferred from homology"/>
<evidence type="ECO:0000256" key="3">
    <source>
        <dbReference type="ARBA" id="ARBA00022448"/>
    </source>
</evidence>
<sequence length="296" mass="31306">MDLREFVAGTAGGTAGVFAGHPLDVVKTRLQSGNGTGVGATAADCFRKLFVKEGVKGFYRGILPPIVSNAPVSACVFSSYGWALRLIHGNERQHEASLREVTAAGFAAGVVSSVIVSPTELVKVRLQTHSHGGGPAQAMASGSGLGKAGLGVVGETYQCVRQIVKEGGLRNLFRGFNQTLIRESLSYACYFGSYEATLRAVTREGEDPTTLGILLAGSVSGMVVWGPVYPIDVVKTRIQACKSSTPDGTWRCFQKILTSEGVGGLFRGFSTTMVRAVPVNAITFLVFEQVQKSLPK</sequence>
<dbReference type="PRINTS" id="PR00926">
    <property type="entry name" value="MITOCARRIER"/>
</dbReference>
<protein>
    <submittedName>
        <fullName evidence="11">Mitochondrial carrier protein</fullName>
    </submittedName>
</protein>
<dbReference type="PANTHER" id="PTHR45624">
    <property type="entry name" value="MITOCHONDRIAL BASIC AMINO ACIDS TRANSPORTER-RELATED"/>
    <property type="match status" value="1"/>
</dbReference>
<comment type="subcellular location">
    <subcellularLocation>
        <location evidence="1">Mitochondrion membrane</location>
        <topology evidence="1">Multi-pass membrane protein</topology>
    </subcellularLocation>
</comment>
<reference evidence="11 12" key="1">
    <citation type="submission" date="2024-03" db="EMBL/GenBank/DDBJ databases">
        <title>Complete genome sequence of the green alga Chloropicon roscoffensis RCC1871.</title>
        <authorList>
            <person name="Lemieux C."/>
            <person name="Pombert J.-F."/>
            <person name="Otis C."/>
            <person name="Turmel M."/>
        </authorList>
    </citation>
    <scope>NUCLEOTIDE SEQUENCE [LARGE SCALE GENOMIC DNA]</scope>
    <source>
        <strain evidence="11 12">RCC1871</strain>
    </source>
</reference>
<dbReference type="PANTHER" id="PTHR45624:SF10">
    <property type="entry name" value="SLC (SOLUTE CARRIER) HOMOLOG"/>
    <property type="match status" value="1"/>
</dbReference>
<gene>
    <name evidence="11" type="ORF">HKI87_01g07800</name>
</gene>
<dbReference type="Proteomes" id="UP001472866">
    <property type="component" value="Chromosome 01"/>
</dbReference>
<evidence type="ECO:0000313" key="12">
    <source>
        <dbReference type="Proteomes" id="UP001472866"/>
    </source>
</evidence>
<dbReference type="GO" id="GO:0031966">
    <property type="term" value="C:mitochondrial membrane"/>
    <property type="evidence" value="ECO:0007669"/>
    <property type="project" value="UniProtKB-SubCell"/>
</dbReference>
<evidence type="ECO:0000256" key="8">
    <source>
        <dbReference type="ARBA" id="ARBA00023136"/>
    </source>
</evidence>
<dbReference type="InterPro" id="IPR018108">
    <property type="entry name" value="MCP_transmembrane"/>
</dbReference>
<dbReference type="PROSITE" id="PS50920">
    <property type="entry name" value="SOLCAR"/>
    <property type="match status" value="3"/>
</dbReference>
<dbReference type="Pfam" id="PF00153">
    <property type="entry name" value="Mito_carr"/>
    <property type="match status" value="3"/>
</dbReference>
<dbReference type="InterPro" id="IPR023395">
    <property type="entry name" value="MCP_dom_sf"/>
</dbReference>
<keyword evidence="12" id="KW-1185">Reference proteome</keyword>
<evidence type="ECO:0000256" key="5">
    <source>
        <dbReference type="ARBA" id="ARBA00022737"/>
    </source>
</evidence>
<dbReference type="AlphaFoldDB" id="A0AAX4P0B2"/>
<keyword evidence="8 9" id="KW-0472">Membrane</keyword>
<keyword evidence="3 10" id="KW-0813">Transport</keyword>
<dbReference type="InterPro" id="IPR050567">
    <property type="entry name" value="Mitochondrial_Carrier"/>
</dbReference>
<feature type="repeat" description="Solcar" evidence="9">
    <location>
        <begin position="208"/>
        <end position="293"/>
    </location>
</feature>
<dbReference type="EMBL" id="CP151501">
    <property type="protein sequence ID" value="WZN59255.1"/>
    <property type="molecule type" value="Genomic_DNA"/>
</dbReference>
<evidence type="ECO:0000256" key="1">
    <source>
        <dbReference type="ARBA" id="ARBA00004225"/>
    </source>
</evidence>